<feature type="binding site" evidence="4">
    <location>
        <position position="206"/>
    </location>
    <ligand>
        <name>(3S)-3-hydroxy-3-methylglutaryl-CoA</name>
        <dbReference type="ChEBI" id="CHEBI:43074"/>
    </ligand>
</feature>
<reference evidence="6 7" key="1">
    <citation type="submission" date="2016-03" db="EMBL/GenBank/DDBJ databases">
        <title>Complete genome sequence of Thermococcus celer.</title>
        <authorList>
            <person name="Oger P.M."/>
        </authorList>
    </citation>
    <scope>NUCLEOTIDE SEQUENCE [LARGE SCALE GENOMIC DNA]</scope>
    <source>
        <strain evidence="6 7">Vu 13</strain>
    </source>
</reference>
<dbReference type="EMBL" id="CP014854">
    <property type="protein sequence ID" value="ASI98882.1"/>
    <property type="molecule type" value="Genomic_DNA"/>
</dbReference>
<dbReference type="NCBIfam" id="NF003274">
    <property type="entry name" value="PRK04262.1"/>
    <property type="match status" value="1"/>
</dbReference>
<dbReference type="PANTHER" id="PTHR43323">
    <property type="entry name" value="3-HYDROXY-3-METHYLGLUTARYL COENZYME A SYNTHASE"/>
    <property type="match status" value="1"/>
</dbReference>
<dbReference type="Gene3D" id="3.40.47.10">
    <property type="match status" value="1"/>
</dbReference>
<feature type="binding site" evidence="4">
    <location>
        <position position="244"/>
    </location>
    <ligand>
        <name>CoA</name>
        <dbReference type="ChEBI" id="CHEBI:57287"/>
        <note>ligand shared with acetoacetyl-CoA thiolase</note>
    </ligand>
</feature>
<protein>
    <recommendedName>
        <fullName evidence="4">Hydroxymethylglutaryl-CoA synthase</fullName>
        <shortName evidence="4">HMG-CoA synthase</shortName>
        <shortName evidence="4">HMGCS</shortName>
        <ecNumber evidence="4">2.3.3.10</ecNumber>
    </recommendedName>
</protein>
<dbReference type="EC" id="2.3.3.10" evidence="4"/>
<evidence type="ECO:0000313" key="7">
    <source>
        <dbReference type="Proteomes" id="UP000197156"/>
    </source>
</evidence>
<dbReference type="InterPro" id="IPR013747">
    <property type="entry name" value="ACP_syn_III_C"/>
</dbReference>
<dbReference type="PANTHER" id="PTHR43323:SF2">
    <property type="entry name" value="HYDROXYMETHYLGLUTARYL-COA SYNTHASE"/>
    <property type="match status" value="1"/>
</dbReference>
<evidence type="ECO:0000256" key="4">
    <source>
        <dbReference type="HAMAP-Rule" id="MF_01409"/>
    </source>
</evidence>
<comment type="similarity">
    <text evidence="4">Belongs to the thiolase-like superfamily. Archaeal HMG-CoA synthase family.</text>
</comment>
<sequence length="350" mass="38114">MKKLLKPRREVGIVGYGAYVPMYRIKAEEIGRVWGVSRFPVQEKSVPGLDEDALTIGIEAARNALRRAGIDPKLIRAIWFGSESKPYAVKPTGTVIAEAIGATPDVSAADFEFACKAGTEALQTAIGFVGSEMADYAMAIGVDTSQGRPGDHLEFTAGAGGAAYIIGPKSSDTVAYFEGSYSYVTDTPDFWRRQHEHYPRHGNRFTGEPAYFHHVINAAKTLMEELGLTADDFDYAVFHQPNVKFPLTAAKILGIPKEKVLPGLLSNYIGNAYSGATLTGVSAVLDIAKPGDRILWVSFGSGAGSDAFSLVVQDAIEEKRDLAPKTMTYVNRKKYIDYALYAKARRKLIM</sequence>
<feature type="binding site" evidence="4">
    <location>
        <position position="239"/>
    </location>
    <ligand>
        <name>(3S)-3-hydroxy-3-methylglutaryl-CoA</name>
        <dbReference type="ChEBI" id="CHEBI:43074"/>
    </ligand>
</feature>
<dbReference type="Proteomes" id="UP000197156">
    <property type="component" value="Chromosome"/>
</dbReference>
<feature type="binding site" evidence="4">
    <location>
        <position position="301"/>
    </location>
    <ligand>
        <name>(3S)-3-hydroxy-3-methylglutaryl-CoA</name>
        <dbReference type="ChEBI" id="CHEBI:43074"/>
    </ligand>
</feature>
<feature type="binding site" evidence="4">
    <location>
        <position position="115"/>
    </location>
    <ligand>
        <name>(3S)-3-hydroxy-3-methylglutaryl-CoA</name>
        <dbReference type="ChEBI" id="CHEBI:43074"/>
    </ligand>
</feature>
<evidence type="ECO:0000256" key="3">
    <source>
        <dbReference type="ARBA" id="ARBA00023315"/>
    </source>
</evidence>
<accession>A0A218P1S2</accession>
<dbReference type="GO" id="GO:0003985">
    <property type="term" value="F:acetyl-CoA C-acetyltransferase activity"/>
    <property type="evidence" value="ECO:0007669"/>
    <property type="project" value="UniProtKB-UniRule"/>
</dbReference>
<feature type="binding site" evidence="4">
    <location>
        <position position="156"/>
    </location>
    <ligand>
        <name>(3S)-3-hydroxy-3-methylglutaryl-CoA</name>
        <dbReference type="ChEBI" id="CHEBI:43074"/>
    </ligand>
</feature>
<feature type="binding site" evidence="4">
    <location>
        <position position="36"/>
    </location>
    <ligand>
        <name>(3S)-3-hydroxy-3-methylglutaryl-CoA</name>
        <dbReference type="ChEBI" id="CHEBI:43074"/>
    </ligand>
</feature>
<dbReference type="SUPFAM" id="SSF53901">
    <property type="entry name" value="Thiolase-like"/>
    <property type="match status" value="2"/>
</dbReference>
<organism evidence="6 7">
    <name type="scientific">Thermococcus celer Vu 13 = JCM 8558</name>
    <dbReference type="NCBI Taxonomy" id="1293037"/>
    <lineage>
        <taxon>Archaea</taxon>
        <taxon>Methanobacteriati</taxon>
        <taxon>Methanobacteriota</taxon>
        <taxon>Thermococci</taxon>
        <taxon>Thermococcales</taxon>
        <taxon>Thermococcaceae</taxon>
        <taxon>Thermococcus</taxon>
    </lineage>
</organism>
<dbReference type="AlphaFoldDB" id="A0A218P1S2"/>
<feature type="active site" description="Proton donor/acceptor" evidence="4">
    <location>
        <position position="239"/>
    </location>
</feature>
<proteinExistence type="inferred from homology"/>
<name>A0A218P1S2_THECE</name>
<dbReference type="GO" id="GO:0004421">
    <property type="term" value="F:hydroxymethylglutaryl-CoA synthase activity"/>
    <property type="evidence" value="ECO:0007669"/>
    <property type="project" value="UniProtKB-EC"/>
</dbReference>
<dbReference type="InterPro" id="IPR016039">
    <property type="entry name" value="Thiolase-like"/>
</dbReference>
<dbReference type="FunFam" id="3.40.47.10:FF:000046">
    <property type="entry name" value="UPF0219 protein M1627_1703"/>
    <property type="match status" value="1"/>
</dbReference>
<dbReference type="NCBIfam" id="TIGR00748">
    <property type="entry name" value="HMG_CoA_syn_Arc"/>
    <property type="match status" value="1"/>
</dbReference>
<feature type="active site" description="Acyl-thioester intermediate" evidence="4">
    <location>
        <position position="115"/>
    </location>
</feature>
<feature type="binding site" evidence="4">
    <location>
        <position position="204"/>
    </location>
    <ligand>
        <name>CoA</name>
        <dbReference type="ChEBI" id="CHEBI:57287"/>
        <note>ligand shared with acetoacetyl-CoA thiolase</note>
    </ligand>
</feature>
<dbReference type="KEGG" id="tce:A3L02_04565"/>
<comment type="function">
    <text evidence="4">Catalyzes the condensation of acetyl-CoA with acetoacetyl-CoA to form 3-hydroxy-3-methylglutaryl-CoA (HMG-CoA). Functions in the mevalonate (MVA) pathway leading to isopentenyl diphosphate (IPP), a key precursor for the biosynthesis of isoprenoid compounds that are building blocks of archaeal membrane lipids.</text>
</comment>
<comment type="caution">
    <text evidence="4">Lacks conserved residue(s) required for the propagation of feature annotation.</text>
</comment>
<evidence type="ECO:0000313" key="6">
    <source>
        <dbReference type="EMBL" id="ASI98882.1"/>
    </source>
</evidence>
<comment type="catalytic activity">
    <reaction evidence="4">
        <text>acetoacetyl-CoA + acetyl-CoA + H2O = (3S)-3-hydroxy-3-methylglutaryl-CoA + CoA + H(+)</text>
        <dbReference type="Rhea" id="RHEA:10188"/>
        <dbReference type="ChEBI" id="CHEBI:15377"/>
        <dbReference type="ChEBI" id="CHEBI:15378"/>
        <dbReference type="ChEBI" id="CHEBI:43074"/>
        <dbReference type="ChEBI" id="CHEBI:57286"/>
        <dbReference type="ChEBI" id="CHEBI:57287"/>
        <dbReference type="ChEBI" id="CHEBI:57288"/>
        <dbReference type="EC" id="2.3.3.10"/>
    </reaction>
</comment>
<feature type="active site" description="Proton donor/acceptor" evidence="4">
    <location>
        <position position="83"/>
    </location>
</feature>
<dbReference type="GO" id="GO:0010142">
    <property type="term" value="P:farnesyl diphosphate biosynthetic process, mevalonate pathway"/>
    <property type="evidence" value="ECO:0007669"/>
    <property type="project" value="TreeGrafter"/>
</dbReference>
<evidence type="ECO:0000256" key="2">
    <source>
        <dbReference type="ARBA" id="ARBA00023229"/>
    </source>
</evidence>
<dbReference type="HAMAP" id="MF_01409">
    <property type="entry name" value="HMG_CoA_synth_arch"/>
    <property type="match status" value="1"/>
</dbReference>
<feature type="binding site" evidence="4">
    <location>
        <position position="271"/>
    </location>
    <ligand>
        <name>(3S)-3-hydroxy-3-methylglutaryl-CoA</name>
        <dbReference type="ChEBI" id="CHEBI:43074"/>
    </ligand>
</feature>
<dbReference type="InterPro" id="IPR004656">
    <property type="entry name" value="HMG_CoA_Synthase"/>
</dbReference>
<dbReference type="OrthoDB" id="5812at2157"/>
<comment type="subunit">
    <text evidence="4">Interacts with acetoacetyl-CoA thiolase that catalyzes the precedent step in the pathway and with a DUF35 protein. The acetoacetyl-CoA thiolase/HMG-CoA synthase complex channels the intermediate via a fused CoA-binding site, which allows for efficient coupling of the endergonic thiolase reaction with the exergonic HMGCS reaction.</text>
</comment>
<keyword evidence="7" id="KW-1185">Reference proteome</keyword>
<keyword evidence="2 4" id="KW-0414">Isoprene biosynthesis</keyword>
<keyword evidence="1 4" id="KW-0808">Transferase</keyword>
<keyword evidence="3 4" id="KW-0012">Acyltransferase</keyword>
<dbReference type="Pfam" id="PF08541">
    <property type="entry name" value="ACP_syn_III_C"/>
    <property type="match status" value="1"/>
</dbReference>
<dbReference type="CDD" id="cd00827">
    <property type="entry name" value="init_cond_enzymes"/>
    <property type="match status" value="1"/>
</dbReference>
<dbReference type="RefSeq" id="WP_088862837.1">
    <property type="nucleotide sequence ID" value="NZ_CP014854.1"/>
</dbReference>
<evidence type="ECO:0000256" key="1">
    <source>
        <dbReference type="ARBA" id="ARBA00022679"/>
    </source>
</evidence>
<dbReference type="GO" id="GO:0019287">
    <property type="term" value="P:isopentenyl diphosphate biosynthetic process, mevalonate pathway"/>
    <property type="evidence" value="ECO:0007669"/>
    <property type="project" value="UniProtKB-UniRule"/>
</dbReference>
<dbReference type="GeneID" id="33324004"/>
<gene>
    <name evidence="6" type="ORF">A3L02_04565</name>
</gene>
<feature type="domain" description="Beta-ketoacyl-[acyl-carrier-protein] synthase III C-terminal" evidence="5">
    <location>
        <begin position="223"/>
        <end position="304"/>
    </location>
</feature>
<evidence type="ECO:0000259" key="5">
    <source>
        <dbReference type="Pfam" id="PF08541"/>
    </source>
</evidence>
<comment type="pathway">
    <text evidence="4">Metabolic intermediate biosynthesis; (R)-mevalonate biosynthesis; (R)-mevalonate from acetyl-CoA: step 2/3.</text>
</comment>